<dbReference type="Pfam" id="PF14656">
    <property type="entry name" value="RAB3GAP2_C"/>
    <property type="match status" value="1"/>
</dbReference>
<dbReference type="Proteomes" id="UP001152799">
    <property type="component" value="Chromosome 1"/>
</dbReference>
<gene>
    <name evidence="8" type="ORF">CEUTPL_LOCUS1860</name>
</gene>
<evidence type="ECO:0008006" key="10">
    <source>
        <dbReference type="Google" id="ProtNLM"/>
    </source>
</evidence>
<sequence length="1330" mass="150566">MSCEIRLIATIQNIPAIRRCLFPTDDYRGTEFWLQNCKISASPTGDLIALANERRLVILNSKWDTSSSLSLFQINFSASIHEYDKVKSIVCLPIVGESHSSHVGPDWTCIVIGFDSGYVRFYTDRCDLLMEEQFHNENITNIKCQSQHSPRPDISPELHPEELYIQYQSNICVVDGQQLFENLRNCRSQLARVQAKGNITDFKPIPLSVKKLGFQDQGLINDVAVVGLTMSNTFDHLLAASICGGFDTKYRNTAPNSTLVLAAGSKPFLGYHYALEGVNQPVLSDVAKAVASKLKSALPSWITGAKPSDTKEVTIAMQPVEAMGLRFGLADLRRTGNDLVLSPNRNLVAVCDSLGRVLLVDSFKGVITKIFKGYREAQCAFLQVPDERRSKHRVGNKVALFLVIYSPKKGTLEIFTVQQGTKIATFSASKQSKLLYITHGLMGFTTTSKSRYICQFTCLFLDNDGQIREISVPFHFALAEKNSIRARDIHLYKKLKQFIKSGCLSQDALENETYNICTELQTVEIKTQTLDMLLNSKNISPEIILMCTDYFWNQLRENTDNEVILNCKTVCRNVKALIELYLFVTLSSNVDEDFKNGNDTENKDQNHKTLNLEVRDLEGLQKLLDLVTSSKDVDLKVVHVRFSKDIFTVHDFLASFDLTKAGGVSLKDNLEEDLLFKTSEVLFKKYISGECNNFDDFFNAISGSGIPISSLFDLLIKYWVNRSLDINLNLGKDMSNFSQLIAMLVKMAGKEMMADIEKDGVSIFWENVRESLANNSRPFPALMAAMLFKNAVQRFELENLEDNIEVLTQENIQWSLLIGKLEDVSTLNIILSSKPLFTNSSMPKLDHEKVNVSLKHILQHGRGSVSELTAQWLTTCGMDPQYIIINEIIYQNSQKDILQTEPGSVEIDLEKLDQELNEYQITEGMHLNKIEEVKSKPVFKYLNLLKQQFPYSLDADNLLANMCWEYALSWRKDIANLEYLEAALTCLNAVSGLCVRKGIFQLIWNTHLKIVVESSCKLINKVGKLPKERLCQQDVGLSDKQITEFIGICTKFMNSFLELCQNGCDITKPELKFEAIWENGGPQPLIELAVQQKEVDDNLLHLHYQLCLVMHMLTKFTVKHSKPVNNLFEASLVNLFFSDLQRRVDINWNKSEIKINLSREQFLRKIITSSLETVTLDETGEIHCQIHVEWMDKSLMLARIWNLDVDNLRRFQIIQLYVSGYDLVAQDLIPAVTDTSALGEELLKVAGNRLSQYLSSSPNLSENIAALSPLLSRYIQTLNGTWCSPSNLPNIKTLGNQALHCIGEDQKEFYKLTQLLLDACNTLEEINYCE</sequence>
<evidence type="ECO:0000259" key="7">
    <source>
        <dbReference type="Pfam" id="PF14656"/>
    </source>
</evidence>
<proteinExistence type="inferred from homology"/>
<dbReference type="PANTHER" id="PTHR12472:SF0">
    <property type="entry name" value="RAB3 GTPASE-ACTIVATING PROTEIN NON-CATALYTIC SUBUNIT"/>
    <property type="match status" value="1"/>
</dbReference>
<evidence type="ECO:0000313" key="9">
    <source>
        <dbReference type="Proteomes" id="UP001152799"/>
    </source>
</evidence>
<comment type="subcellular location">
    <subcellularLocation>
        <location evidence="1">Cytoplasm</location>
    </subcellularLocation>
</comment>
<dbReference type="InterPro" id="IPR036322">
    <property type="entry name" value="WD40_repeat_dom_sf"/>
</dbReference>
<reference evidence="8" key="1">
    <citation type="submission" date="2022-01" db="EMBL/GenBank/DDBJ databases">
        <authorList>
            <person name="King R."/>
        </authorList>
    </citation>
    <scope>NUCLEOTIDE SEQUENCE</scope>
</reference>
<name>A0A9N9MB31_9CUCU</name>
<evidence type="ECO:0000256" key="1">
    <source>
        <dbReference type="ARBA" id="ARBA00004496"/>
    </source>
</evidence>
<dbReference type="InterPro" id="IPR029257">
    <property type="entry name" value="RAB3GAP2_C"/>
</dbReference>
<evidence type="ECO:0000313" key="8">
    <source>
        <dbReference type="EMBL" id="CAG9761149.1"/>
    </source>
</evidence>
<protein>
    <recommendedName>
        <fullName evidence="10">Rab3 GTPase-activating protein non-catalytic subunit</fullName>
    </recommendedName>
</protein>
<evidence type="ECO:0000256" key="3">
    <source>
        <dbReference type="ARBA" id="ARBA00022468"/>
    </source>
</evidence>
<feature type="domain" description="Rab3GAP regulatory subunit C-terminal" evidence="7">
    <location>
        <begin position="711"/>
        <end position="1293"/>
    </location>
</feature>
<evidence type="ECO:0000256" key="4">
    <source>
        <dbReference type="ARBA" id="ARBA00022490"/>
    </source>
</evidence>
<dbReference type="PANTHER" id="PTHR12472">
    <property type="entry name" value="RAB3-GAP REGULATORY DOMAIN"/>
    <property type="match status" value="1"/>
</dbReference>
<comment type="similarity">
    <text evidence="2">Belongs to the Rab3-GAP regulatory subunit family.</text>
</comment>
<feature type="domain" description="Rab3-GAP regulatory subunit N-terminal" evidence="6">
    <location>
        <begin position="33"/>
        <end position="435"/>
    </location>
</feature>
<keyword evidence="4" id="KW-0963">Cytoplasm</keyword>
<dbReference type="SUPFAM" id="SSF50978">
    <property type="entry name" value="WD40 repeat-like"/>
    <property type="match status" value="1"/>
</dbReference>
<organism evidence="8 9">
    <name type="scientific">Ceutorhynchus assimilis</name>
    <name type="common">cabbage seed weevil</name>
    <dbReference type="NCBI Taxonomy" id="467358"/>
    <lineage>
        <taxon>Eukaryota</taxon>
        <taxon>Metazoa</taxon>
        <taxon>Ecdysozoa</taxon>
        <taxon>Arthropoda</taxon>
        <taxon>Hexapoda</taxon>
        <taxon>Insecta</taxon>
        <taxon>Pterygota</taxon>
        <taxon>Neoptera</taxon>
        <taxon>Endopterygota</taxon>
        <taxon>Coleoptera</taxon>
        <taxon>Polyphaga</taxon>
        <taxon>Cucujiformia</taxon>
        <taxon>Curculionidae</taxon>
        <taxon>Ceutorhynchinae</taxon>
        <taxon>Ceutorhynchus</taxon>
    </lineage>
</organism>
<dbReference type="InterPro" id="IPR032839">
    <property type="entry name" value="RAB3GAP_N"/>
</dbReference>
<dbReference type="Pfam" id="PF14655">
    <property type="entry name" value="RAB3GAP2_N"/>
    <property type="match status" value="1"/>
</dbReference>
<keyword evidence="3" id="KW-0343">GTPase activation</keyword>
<dbReference type="EMBL" id="OU892277">
    <property type="protein sequence ID" value="CAG9761149.1"/>
    <property type="molecule type" value="Genomic_DNA"/>
</dbReference>
<feature type="coiled-coil region" evidence="5">
    <location>
        <begin position="790"/>
        <end position="817"/>
    </location>
</feature>
<dbReference type="OrthoDB" id="2019917at2759"/>
<accession>A0A9N9MB31</accession>
<keyword evidence="9" id="KW-1185">Reference proteome</keyword>
<dbReference type="GO" id="GO:0005096">
    <property type="term" value="F:GTPase activator activity"/>
    <property type="evidence" value="ECO:0007669"/>
    <property type="project" value="UniProtKB-KW"/>
</dbReference>
<dbReference type="GO" id="GO:0005737">
    <property type="term" value="C:cytoplasm"/>
    <property type="evidence" value="ECO:0007669"/>
    <property type="project" value="UniProtKB-SubCell"/>
</dbReference>
<keyword evidence="5" id="KW-0175">Coiled coil</keyword>
<evidence type="ECO:0000256" key="5">
    <source>
        <dbReference type="SAM" id="Coils"/>
    </source>
</evidence>
<evidence type="ECO:0000256" key="2">
    <source>
        <dbReference type="ARBA" id="ARBA00008153"/>
    </source>
</evidence>
<dbReference type="InterPro" id="IPR026059">
    <property type="entry name" value="Rab3GAP2"/>
</dbReference>
<evidence type="ECO:0000259" key="6">
    <source>
        <dbReference type="Pfam" id="PF14655"/>
    </source>
</evidence>